<keyword evidence="3" id="KW-0012">Acyltransferase</keyword>
<sequence length="367" mass="42426">MGSYRYSELDWLRVVLIFAVFLHHVFMPFNGDGWHVMNKESSKVLDDIMVYFEQLRLQTLFFIAGAGSFILLNKVSGKTFLTSKFHRLFVPLIVGMVLIVPPQIYFEEIDNYSGILDAYSKLALSFNANHLWFIEFLIVFMLLAVPLNKLLKTQFANLAAHKLARLAEKPSGLFSLVLIVIIVRLTLKYVMPSQSHSIENLSVSIFFLFFFLAGMFFINNASVWLALEKHRATNLKWFVLSSVIFYAYYFKPDISEYVSLSMRWQLWWLVCTLVSWSGLLTLVGYASVLCKESPKWLHSANEIIYPFYILHQSIIVVFAFYIVQWDAGIAVKSISLLLSSLLVCITTIYLLIKPFNVTRYMFGLKIR</sequence>
<feature type="transmembrane region" description="Helical" evidence="1">
    <location>
        <begin position="55"/>
        <end position="73"/>
    </location>
</feature>
<organism evidence="3 4">
    <name type="scientific">Thalassotalea euphylliae</name>
    <dbReference type="NCBI Taxonomy" id="1655234"/>
    <lineage>
        <taxon>Bacteria</taxon>
        <taxon>Pseudomonadati</taxon>
        <taxon>Pseudomonadota</taxon>
        <taxon>Gammaproteobacteria</taxon>
        <taxon>Alteromonadales</taxon>
        <taxon>Colwelliaceae</taxon>
        <taxon>Thalassotalea</taxon>
    </lineage>
</organism>
<comment type="caution">
    <text evidence="3">The sequence shown here is derived from an EMBL/GenBank/DDBJ whole genome shotgun (WGS) entry which is preliminary data.</text>
</comment>
<dbReference type="EMBL" id="QUOU01000001">
    <property type="protein sequence ID" value="REL26687.1"/>
    <property type="molecule type" value="Genomic_DNA"/>
</dbReference>
<evidence type="ECO:0000259" key="2">
    <source>
        <dbReference type="Pfam" id="PF01757"/>
    </source>
</evidence>
<keyword evidence="1" id="KW-0472">Membrane</keyword>
<feature type="transmembrane region" description="Helical" evidence="1">
    <location>
        <begin position="302"/>
        <end position="323"/>
    </location>
</feature>
<feature type="transmembrane region" description="Helical" evidence="1">
    <location>
        <begin position="266"/>
        <end position="290"/>
    </location>
</feature>
<feature type="transmembrane region" description="Helical" evidence="1">
    <location>
        <begin position="234"/>
        <end position="250"/>
    </location>
</feature>
<dbReference type="PANTHER" id="PTHR36927">
    <property type="entry name" value="BLR4337 PROTEIN"/>
    <property type="match status" value="1"/>
</dbReference>
<feature type="transmembrane region" description="Helical" evidence="1">
    <location>
        <begin position="329"/>
        <end position="352"/>
    </location>
</feature>
<dbReference type="RefSeq" id="WP_116007797.1">
    <property type="nucleotide sequence ID" value="NZ_QUOU01000001.1"/>
</dbReference>
<feature type="transmembrane region" description="Helical" evidence="1">
    <location>
        <begin position="131"/>
        <end position="151"/>
    </location>
</feature>
<dbReference type="PANTHER" id="PTHR36927:SF3">
    <property type="entry name" value="GLUCANS BIOSYNTHESIS PROTEIN C"/>
    <property type="match status" value="1"/>
</dbReference>
<dbReference type="Pfam" id="PF01757">
    <property type="entry name" value="Acyl_transf_3"/>
    <property type="match status" value="1"/>
</dbReference>
<dbReference type="InterPro" id="IPR050623">
    <property type="entry name" value="Glucan_succinyl_AcylTrfase"/>
</dbReference>
<dbReference type="GO" id="GO:0016747">
    <property type="term" value="F:acyltransferase activity, transferring groups other than amino-acyl groups"/>
    <property type="evidence" value="ECO:0007669"/>
    <property type="project" value="InterPro"/>
</dbReference>
<keyword evidence="3" id="KW-0808">Transferase</keyword>
<dbReference type="Proteomes" id="UP000256478">
    <property type="component" value="Unassembled WGS sequence"/>
</dbReference>
<name>A0A3E0TQS1_9GAMM</name>
<reference evidence="3 4" key="1">
    <citation type="submission" date="2018-08" db="EMBL/GenBank/DDBJ databases">
        <title>Thalassotalea euphylliae genome.</title>
        <authorList>
            <person name="Summers S."/>
            <person name="Rice S.A."/>
            <person name="Freckelton M.L."/>
            <person name="Nedved B.T."/>
            <person name="Hadfield M.G."/>
        </authorList>
    </citation>
    <scope>NUCLEOTIDE SEQUENCE [LARGE SCALE GENOMIC DNA]</scope>
    <source>
        <strain evidence="3 4">H1</strain>
    </source>
</reference>
<evidence type="ECO:0000256" key="1">
    <source>
        <dbReference type="SAM" id="Phobius"/>
    </source>
</evidence>
<feature type="transmembrane region" description="Helical" evidence="1">
    <location>
        <begin position="12"/>
        <end position="29"/>
    </location>
</feature>
<feature type="transmembrane region" description="Helical" evidence="1">
    <location>
        <begin position="172"/>
        <end position="191"/>
    </location>
</feature>
<accession>A0A3E0TQS1</accession>
<dbReference type="InterPro" id="IPR002656">
    <property type="entry name" value="Acyl_transf_3_dom"/>
</dbReference>
<feature type="transmembrane region" description="Helical" evidence="1">
    <location>
        <begin position="203"/>
        <end position="227"/>
    </location>
</feature>
<dbReference type="AlphaFoldDB" id="A0A3E0TQS1"/>
<proteinExistence type="predicted"/>
<keyword evidence="1" id="KW-0812">Transmembrane</keyword>
<dbReference type="OrthoDB" id="9809782at2"/>
<protein>
    <submittedName>
        <fullName evidence="3">Acyltransferase</fullName>
    </submittedName>
</protein>
<feature type="domain" description="Acyltransferase 3" evidence="2">
    <location>
        <begin position="7"/>
        <end position="347"/>
    </location>
</feature>
<gene>
    <name evidence="3" type="ORF">DXX93_08935</name>
</gene>
<evidence type="ECO:0000313" key="3">
    <source>
        <dbReference type="EMBL" id="REL26687.1"/>
    </source>
</evidence>
<keyword evidence="1" id="KW-1133">Transmembrane helix</keyword>
<feature type="transmembrane region" description="Helical" evidence="1">
    <location>
        <begin position="85"/>
        <end position="106"/>
    </location>
</feature>
<evidence type="ECO:0000313" key="4">
    <source>
        <dbReference type="Proteomes" id="UP000256478"/>
    </source>
</evidence>